<evidence type="ECO:0000256" key="11">
    <source>
        <dbReference type="SAM" id="SignalP"/>
    </source>
</evidence>
<feature type="signal peptide" evidence="11">
    <location>
        <begin position="1"/>
        <end position="26"/>
    </location>
</feature>
<dbReference type="InterPro" id="IPR051582">
    <property type="entry name" value="LRR_extensin-like_regulator"/>
</dbReference>
<feature type="compositionally biased region" description="Pro residues" evidence="10">
    <location>
        <begin position="395"/>
        <end position="416"/>
    </location>
</feature>
<comment type="caution">
    <text evidence="13">The sequence shown here is derived from an EMBL/GenBank/DDBJ whole genome shotgun (WGS) entry which is preliminary data.</text>
</comment>
<dbReference type="Pfam" id="PF08263">
    <property type="entry name" value="LRRNT_2"/>
    <property type="match status" value="1"/>
</dbReference>
<keyword evidence="3" id="KW-0964">Secreted</keyword>
<evidence type="ECO:0000256" key="10">
    <source>
        <dbReference type="SAM" id="MobiDB-lite"/>
    </source>
</evidence>
<evidence type="ECO:0000256" key="4">
    <source>
        <dbReference type="ARBA" id="ARBA00022614"/>
    </source>
</evidence>
<organism evidence="13 14">
    <name type="scientific">Centaurea solstitialis</name>
    <name type="common">yellow star-thistle</name>
    <dbReference type="NCBI Taxonomy" id="347529"/>
    <lineage>
        <taxon>Eukaryota</taxon>
        <taxon>Viridiplantae</taxon>
        <taxon>Streptophyta</taxon>
        <taxon>Embryophyta</taxon>
        <taxon>Tracheophyta</taxon>
        <taxon>Spermatophyta</taxon>
        <taxon>Magnoliopsida</taxon>
        <taxon>eudicotyledons</taxon>
        <taxon>Gunneridae</taxon>
        <taxon>Pentapetalae</taxon>
        <taxon>asterids</taxon>
        <taxon>campanulids</taxon>
        <taxon>Asterales</taxon>
        <taxon>Asteraceae</taxon>
        <taxon>Carduoideae</taxon>
        <taxon>Cardueae</taxon>
        <taxon>Centaureinae</taxon>
        <taxon>Centaurea</taxon>
    </lineage>
</organism>
<feature type="region of interest" description="Disordered" evidence="10">
    <location>
        <begin position="336"/>
        <end position="475"/>
    </location>
</feature>
<evidence type="ECO:0000313" key="13">
    <source>
        <dbReference type="EMBL" id="KAJ9550638.1"/>
    </source>
</evidence>
<gene>
    <name evidence="13" type="ORF">OSB04_014683</name>
</gene>
<reference evidence="13" key="1">
    <citation type="submission" date="2023-03" db="EMBL/GenBank/DDBJ databases">
        <title>Chromosome-scale reference genome and RAD-based genetic map of yellow starthistle (Centaurea solstitialis) reveal putative structural variation and QTLs associated with invader traits.</title>
        <authorList>
            <person name="Reatini B."/>
            <person name="Cang F.A."/>
            <person name="Jiang Q."/>
            <person name="Mckibben M.T.W."/>
            <person name="Barker M.S."/>
            <person name="Rieseberg L.H."/>
            <person name="Dlugosch K.M."/>
        </authorList>
    </citation>
    <scope>NUCLEOTIDE SEQUENCE</scope>
    <source>
        <strain evidence="13">CAN-66</strain>
        <tissue evidence="13">Leaf</tissue>
    </source>
</reference>
<keyword evidence="7" id="KW-0379">Hydroxylation</keyword>
<evidence type="ECO:0000256" key="3">
    <source>
        <dbReference type="ARBA" id="ARBA00022525"/>
    </source>
</evidence>
<accession>A0AA38T5C1</accession>
<dbReference type="InterPro" id="IPR032675">
    <property type="entry name" value="LRR_dom_sf"/>
</dbReference>
<protein>
    <recommendedName>
        <fullName evidence="9">Cell wall hydroxyproline-rich glycoprotein</fullName>
    </recommendedName>
</protein>
<dbReference type="AlphaFoldDB" id="A0AA38T5C1"/>
<comment type="subcellular location">
    <subcellularLocation>
        <location evidence="1">Secreted</location>
        <location evidence="1">Cell wall</location>
    </subcellularLocation>
</comment>
<evidence type="ECO:0000256" key="1">
    <source>
        <dbReference type="ARBA" id="ARBA00004191"/>
    </source>
</evidence>
<keyword evidence="2" id="KW-0134">Cell wall</keyword>
<feature type="region of interest" description="Disordered" evidence="10">
    <location>
        <begin position="500"/>
        <end position="519"/>
    </location>
</feature>
<dbReference type="GO" id="GO:0071555">
    <property type="term" value="P:cell wall organization"/>
    <property type="evidence" value="ECO:0007669"/>
    <property type="project" value="UniProtKB-KW"/>
</dbReference>
<keyword evidence="8" id="KW-0961">Cell wall biogenesis/degradation</keyword>
<feature type="compositionally biased region" description="Low complexity" evidence="10">
    <location>
        <begin position="432"/>
        <end position="462"/>
    </location>
</feature>
<feature type="domain" description="Leucine-rich repeat-containing N-terminal plant-type" evidence="12">
    <location>
        <begin position="48"/>
        <end position="80"/>
    </location>
</feature>
<evidence type="ECO:0000256" key="2">
    <source>
        <dbReference type="ARBA" id="ARBA00022512"/>
    </source>
</evidence>
<evidence type="ECO:0000256" key="9">
    <source>
        <dbReference type="ARBA" id="ARBA00041871"/>
    </source>
</evidence>
<keyword evidence="6" id="KW-0677">Repeat</keyword>
<dbReference type="InterPro" id="IPR001611">
    <property type="entry name" value="Leu-rich_rpt"/>
</dbReference>
<sequence length="519" mass="54179">MPPPRFPTVILLTLLTSAALLHTSSAAAGDDVNSLVFENPRLRQAYIALQAWKSAIFSDPFNFTTNWTGPNVCSYGGVYCAPSPANPSVRVVAGVDLNHADIAGYLPPELGLLTDLALFHINSNRFCGTVPKSFENLTLLHELDLSKTDSLGGVPNKLFDKDLDAVFLNDNRFRFGIPENLGNSPVSVLVLANNDLGGCIPASIGKMGKTLNEIILMNDNLTGCLPVQIGLLKEVTVFDVSFNGLQGPLPAAIGGMRSVEQLDVAHNRLTGVVPASICRLPSAACSAAAGKVFDDSENCIVERRTSGRLGSVLREMPALLIVGSFNAVVLRLLRRPSAPTPTSPSVPTTPSAPTPTSPSVPTTPRPSQPPTTVPTPKPTSPPPPTSGSSPSGKSHPPPPPATSHPPSTSPITPPPTSQISPPTGQPVPSPPHGSQGSPPTGSHGSPPQGSHGSPPTGSHGSPPTGGHGSRQPVATVHLQQVATVHRQPVATVHLQQVATVHRQPVATDHRQPVPRSPQR</sequence>
<dbReference type="SUPFAM" id="SSF52058">
    <property type="entry name" value="L domain-like"/>
    <property type="match status" value="1"/>
</dbReference>
<evidence type="ECO:0000313" key="14">
    <source>
        <dbReference type="Proteomes" id="UP001172457"/>
    </source>
</evidence>
<keyword evidence="14" id="KW-1185">Reference proteome</keyword>
<feature type="chain" id="PRO_5041283739" description="Cell wall hydroxyproline-rich glycoprotein" evidence="11">
    <location>
        <begin position="27"/>
        <end position="519"/>
    </location>
</feature>
<dbReference type="PANTHER" id="PTHR32093:SF115">
    <property type="entry name" value="LEUCINE-RICH REPEAT EXTENSIN-LIKE PROTEIN 2"/>
    <property type="match status" value="1"/>
</dbReference>
<evidence type="ECO:0000256" key="5">
    <source>
        <dbReference type="ARBA" id="ARBA00022729"/>
    </source>
</evidence>
<dbReference type="Proteomes" id="UP001172457">
    <property type="component" value="Chromosome 4"/>
</dbReference>
<evidence type="ECO:0000256" key="7">
    <source>
        <dbReference type="ARBA" id="ARBA00023278"/>
    </source>
</evidence>
<dbReference type="EMBL" id="JARYMX010000004">
    <property type="protein sequence ID" value="KAJ9550638.1"/>
    <property type="molecule type" value="Genomic_DNA"/>
</dbReference>
<dbReference type="InterPro" id="IPR013210">
    <property type="entry name" value="LRR_N_plant-typ"/>
</dbReference>
<keyword evidence="5 11" id="KW-0732">Signal</keyword>
<name>A0AA38T5C1_9ASTR</name>
<dbReference type="Pfam" id="PF00560">
    <property type="entry name" value="LRR_1"/>
    <property type="match status" value="1"/>
</dbReference>
<keyword evidence="4" id="KW-0433">Leucine-rich repeat</keyword>
<evidence type="ECO:0000256" key="8">
    <source>
        <dbReference type="ARBA" id="ARBA00023316"/>
    </source>
</evidence>
<dbReference type="Gene3D" id="3.80.10.10">
    <property type="entry name" value="Ribonuclease Inhibitor"/>
    <property type="match status" value="2"/>
</dbReference>
<proteinExistence type="predicted"/>
<evidence type="ECO:0000259" key="12">
    <source>
        <dbReference type="Pfam" id="PF08263"/>
    </source>
</evidence>
<feature type="compositionally biased region" description="Pro residues" evidence="10">
    <location>
        <begin position="350"/>
        <end position="385"/>
    </location>
</feature>
<evidence type="ECO:0000256" key="6">
    <source>
        <dbReference type="ARBA" id="ARBA00022737"/>
    </source>
</evidence>
<dbReference type="PANTHER" id="PTHR32093">
    <property type="entry name" value="LEUCINE-RICH REPEAT EXTENSIN-LIKE PROTEIN 3-RELATED"/>
    <property type="match status" value="1"/>
</dbReference>